<dbReference type="InterPro" id="IPR029010">
    <property type="entry name" value="ThuA-like"/>
</dbReference>
<comment type="caution">
    <text evidence="2">The sequence shown here is derived from an EMBL/GenBank/DDBJ whole genome shotgun (WGS) entry which is preliminary data.</text>
</comment>
<protein>
    <recommendedName>
        <fullName evidence="1">ThuA-like domain-containing protein</fullName>
    </recommendedName>
</protein>
<evidence type="ECO:0000313" key="2">
    <source>
        <dbReference type="EMBL" id="GLJ76645.1"/>
    </source>
</evidence>
<dbReference type="InterPro" id="IPR029062">
    <property type="entry name" value="Class_I_gatase-like"/>
</dbReference>
<evidence type="ECO:0000313" key="3">
    <source>
        <dbReference type="Proteomes" id="UP001142372"/>
    </source>
</evidence>
<dbReference type="PANTHER" id="PTHR40469">
    <property type="entry name" value="SECRETED GLYCOSYL HYDROLASE"/>
    <property type="match status" value="1"/>
</dbReference>
<dbReference type="PANTHER" id="PTHR40469:SF2">
    <property type="entry name" value="GALACTOSE-BINDING DOMAIN-LIKE SUPERFAMILY PROTEIN"/>
    <property type="match status" value="1"/>
</dbReference>
<keyword evidence="3" id="KW-1185">Reference proteome</keyword>
<sequence>MTTRTPTRTAQVVIAGDDVYEDLFTASVELQDILAAAGFVARVRIGTACLAEPLDDDLVVLYRAAGTFTAAERAGLAAAVSRGSGLLAVHSTAFFDDDQELARLIGARFVDHGPLPHESRFGVALAGHPMTSAVEPFELTHEHYRLSLADGVEVLADRVSADGREPLVTAHRFGRGRVCFVQFGHDMRAWAEPGVRAILTEAADWLAPSSIHHTESEDRTA</sequence>
<feature type="domain" description="ThuA-like" evidence="1">
    <location>
        <begin position="57"/>
        <end position="205"/>
    </location>
</feature>
<dbReference type="SUPFAM" id="SSF52317">
    <property type="entry name" value="Class I glutamine amidotransferase-like"/>
    <property type="match status" value="1"/>
</dbReference>
<name>A0A9W6HAQ3_9MICO</name>
<evidence type="ECO:0000259" key="1">
    <source>
        <dbReference type="Pfam" id="PF06283"/>
    </source>
</evidence>
<dbReference type="RefSeq" id="WP_271177303.1">
    <property type="nucleotide sequence ID" value="NZ_BAAAJO010000008.1"/>
</dbReference>
<reference evidence="2" key="2">
    <citation type="submission" date="2023-01" db="EMBL/GenBank/DDBJ databases">
        <authorList>
            <person name="Sun Q."/>
            <person name="Evtushenko L."/>
        </authorList>
    </citation>
    <scope>NUCLEOTIDE SEQUENCE</scope>
    <source>
        <strain evidence="2">VKM Ac-1401</strain>
    </source>
</reference>
<dbReference type="EMBL" id="BSEN01000010">
    <property type="protein sequence ID" value="GLJ76645.1"/>
    <property type="molecule type" value="Genomic_DNA"/>
</dbReference>
<dbReference type="Proteomes" id="UP001142372">
    <property type="component" value="Unassembled WGS sequence"/>
</dbReference>
<dbReference type="AlphaFoldDB" id="A0A9W6HAQ3"/>
<organism evidence="2 3">
    <name type="scientific">Leifsonia poae</name>
    <dbReference type="NCBI Taxonomy" id="110933"/>
    <lineage>
        <taxon>Bacteria</taxon>
        <taxon>Bacillati</taxon>
        <taxon>Actinomycetota</taxon>
        <taxon>Actinomycetes</taxon>
        <taxon>Micrococcales</taxon>
        <taxon>Microbacteriaceae</taxon>
        <taxon>Leifsonia</taxon>
    </lineage>
</organism>
<accession>A0A9W6HAQ3</accession>
<proteinExistence type="predicted"/>
<reference evidence="2" key="1">
    <citation type="journal article" date="2014" name="Int. J. Syst. Evol. Microbiol.">
        <title>Complete genome sequence of Corynebacterium casei LMG S-19264T (=DSM 44701T), isolated from a smear-ripened cheese.</title>
        <authorList>
            <consortium name="US DOE Joint Genome Institute (JGI-PGF)"/>
            <person name="Walter F."/>
            <person name="Albersmeier A."/>
            <person name="Kalinowski J."/>
            <person name="Ruckert C."/>
        </authorList>
    </citation>
    <scope>NUCLEOTIDE SEQUENCE</scope>
    <source>
        <strain evidence="2">VKM Ac-1401</strain>
    </source>
</reference>
<gene>
    <name evidence="2" type="ORF">GCM10017584_22190</name>
</gene>
<dbReference type="Gene3D" id="3.40.50.880">
    <property type="match status" value="1"/>
</dbReference>
<dbReference type="Pfam" id="PF06283">
    <property type="entry name" value="ThuA"/>
    <property type="match status" value="1"/>
</dbReference>